<accession>A0A2P2P5F6</accession>
<dbReference type="AlphaFoldDB" id="A0A2P2P5F6"/>
<sequence length="38" mass="4667">MQNFFFSFLLLIFYLNAFSKHYVASLHFLKHVICERLK</sequence>
<protein>
    <submittedName>
        <fullName evidence="1">Uncharacterized protein</fullName>
    </submittedName>
</protein>
<evidence type="ECO:0000313" key="1">
    <source>
        <dbReference type="EMBL" id="MBX49982.1"/>
    </source>
</evidence>
<proteinExistence type="predicted"/>
<name>A0A2P2P5F6_RHIMU</name>
<dbReference type="EMBL" id="GGEC01069498">
    <property type="protein sequence ID" value="MBX49982.1"/>
    <property type="molecule type" value="Transcribed_RNA"/>
</dbReference>
<organism evidence="1">
    <name type="scientific">Rhizophora mucronata</name>
    <name type="common">Asiatic mangrove</name>
    <dbReference type="NCBI Taxonomy" id="61149"/>
    <lineage>
        <taxon>Eukaryota</taxon>
        <taxon>Viridiplantae</taxon>
        <taxon>Streptophyta</taxon>
        <taxon>Embryophyta</taxon>
        <taxon>Tracheophyta</taxon>
        <taxon>Spermatophyta</taxon>
        <taxon>Magnoliopsida</taxon>
        <taxon>eudicotyledons</taxon>
        <taxon>Gunneridae</taxon>
        <taxon>Pentapetalae</taxon>
        <taxon>rosids</taxon>
        <taxon>fabids</taxon>
        <taxon>Malpighiales</taxon>
        <taxon>Rhizophoraceae</taxon>
        <taxon>Rhizophora</taxon>
    </lineage>
</organism>
<reference evidence="1" key="1">
    <citation type="submission" date="2018-02" db="EMBL/GenBank/DDBJ databases">
        <title>Rhizophora mucronata_Transcriptome.</title>
        <authorList>
            <person name="Meera S.P."/>
            <person name="Sreeshan A."/>
            <person name="Augustine A."/>
        </authorList>
    </citation>
    <scope>NUCLEOTIDE SEQUENCE</scope>
    <source>
        <tissue evidence="1">Leaf</tissue>
    </source>
</reference>